<name>A0A2P8CPL0_9ACTN</name>
<dbReference type="Proteomes" id="UP000240542">
    <property type="component" value="Unassembled WGS sequence"/>
</dbReference>
<dbReference type="OrthoDB" id="4749050at2"/>
<evidence type="ECO:0000256" key="19">
    <source>
        <dbReference type="ARBA" id="ARBA00031825"/>
    </source>
</evidence>
<comment type="pathway">
    <text evidence="3">Phospholipid metabolism; CDP-diacylglycerol biosynthesis; CDP-diacylglycerol from sn-glycerol 3-phosphate: step 3/3.</text>
</comment>
<feature type="transmembrane region" description="Helical" evidence="24">
    <location>
        <begin position="156"/>
        <end position="175"/>
    </location>
</feature>
<evidence type="ECO:0000313" key="26">
    <source>
        <dbReference type="Proteomes" id="UP000240542"/>
    </source>
</evidence>
<evidence type="ECO:0000256" key="3">
    <source>
        <dbReference type="ARBA" id="ARBA00005119"/>
    </source>
</evidence>
<feature type="transmembrane region" description="Helical" evidence="24">
    <location>
        <begin position="127"/>
        <end position="149"/>
    </location>
</feature>
<evidence type="ECO:0000313" key="25">
    <source>
        <dbReference type="EMBL" id="PSK86908.1"/>
    </source>
</evidence>
<evidence type="ECO:0000256" key="4">
    <source>
        <dbReference type="ARBA" id="ARBA00005189"/>
    </source>
</evidence>
<feature type="transmembrane region" description="Helical" evidence="24">
    <location>
        <begin position="6"/>
        <end position="25"/>
    </location>
</feature>
<comment type="catalytic activity">
    <reaction evidence="1">
        <text>a 1,2-diacyl-sn-glycero-3-phosphate + CTP + H(+) = a CDP-1,2-diacyl-sn-glycerol + diphosphate</text>
        <dbReference type="Rhea" id="RHEA:16229"/>
        <dbReference type="ChEBI" id="CHEBI:15378"/>
        <dbReference type="ChEBI" id="CHEBI:33019"/>
        <dbReference type="ChEBI" id="CHEBI:37563"/>
        <dbReference type="ChEBI" id="CHEBI:58332"/>
        <dbReference type="ChEBI" id="CHEBI:58608"/>
        <dbReference type="EC" id="2.7.7.41"/>
    </reaction>
</comment>
<feature type="transmembrane region" description="Helical" evidence="24">
    <location>
        <begin position="78"/>
        <end position="98"/>
    </location>
</feature>
<organism evidence="25 26">
    <name type="scientific">Murinocardiopsis flavida</name>
    <dbReference type="NCBI Taxonomy" id="645275"/>
    <lineage>
        <taxon>Bacteria</taxon>
        <taxon>Bacillati</taxon>
        <taxon>Actinomycetota</taxon>
        <taxon>Actinomycetes</taxon>
        <taxon>Streptosporangiales</taxon>
        <taxon>Nocardiopsidaceae</taxon>
        <taxon>Murinocardiopsis</taxon>
    </lineage>
</organism>
<keyword evidence="15 24" id="KW-0472">Membrane</keyword>
<dbReference type="GO" id="GO:0004605">
    <property type="term" value="F:phosphatidate cytidylyltransferase activity"/>
    <property type="evidence" value="ECO:0007669"/>
    <property type="project" value="UniProtKB-EC"/>
</dbReference>
<keyword evidence="11 24" id="KW-0812">Transmembrane</keyword>
<dbReference type="PANTHER" id="PTHR46382">
    <property type="entry name" value="PHOSPHATIDATE CYTIDYLYLTRANSFERASE"/>
    <property type="match status" value="1"/>
</dbReference>
<evidence type="ECO:0000256" key="8">
    <source>
        <dbReference type="ARBA" id="ARBA00022475"/>
    </source>
</evidence>
<sequence>MSAIVDAAPFVAGALGAGGIGVWVSRRRELVRRWCTWALIAPVVGGALYFGAAGAALLAAALGIVAAAEYGRLFGLSAAQKAVVAAAAAGLPLAAWLAPGGMWRLAAAAVLAAAIVPVLAGDTEGGARRAAAGVFGVAWLGGLSGLVLLGEHAFALCVAVAVADVGAWCGGRFLGGPPLSPLSPAKRWGGVLGGAIAGTAALALLGAFTPGLVIAVAVAVPLGDLLESMLKRGAGVKDTGTWLPGFGGLLDRLDSLLLALPVAMVLS</sequence>
<comment type="subcellular location">
    <subcellularLocation>
        <location evidence="2">Cell membrane</location>
        <topology evidence="2">Multi-pass membrane protein</topology>
    </subcellularLocation>
</comment>
<dbReference type="GO" id="GO:0005886">
    <property type="term" value="C:plasma membrane"/>
    <property type="evidence" value="ECO:0007669"/>
    <property type="project" value="UniProtKB-SubCell"/>
</dbReference>
<keyword evidence="12 25" id="KW-0548">Nucleotidyltransferase</keyword>
<keyword evidence="8" id="KW-1003">Cell membrane</keyword>
<keyword evidence="13 24" id="KW-1133">Transmembrane helix</keyword>
<dbReference type="GO" id="GO:0016024">
    <property type="term" value="P:CDP-diacylglycerol biosynthetic process"/>
    <property type="evidence" value="ECO:0007669"/>
    <property type="project" value="TreeGrafter"/>
</dbReference>
<dbReference type="RefSeq" id="WP_106586638.1">
    <property type="nucleotide sequence ID" value="NZ_PYGA01000033.1"/>
</dbReference>
<evidence type="ECO:0000256" key="10">
    <source>
        <dbReference type="ARBA" id="ARBA00022679"/>
    </source>
</evidence>
<evidence type="ECO:0000256" key="9">
    <source>
        <dbReference type="ARBA" id="ARBA00022516"/>
    </source>
</evidence>
<evidence type="ECO:0000256" key="2">
    <source>
        <dbReference type="ARBA" id="ARBA00004651"/>
    </source>
</evidence>
<dbReference type="EMBL" id="PYGA01000033">
    <property type="protein sequence ID" value="PSK86908.1"/>
    <property type="molecule type" value="Genomic_DNA"/>
</dbReference>
<evidence type="ECO:0000256" key="18">
    <source>
        <dbReference type="ARBA" id="ARBA00029893"/>
    </source>
</evidence>
<keyword evidence="9" id="KW-0444">Lipid biosynthesis</keyword>
<feature type="transmembrane region" description="Helical" evidence="24">
    <location>
        <begin position="195"/>
        <end position="222"/>
    </location>
</feature>
<evidence type="ECO:0000256" key="17">
    <source>
        <dbReference type="ARBA" id="ARBA00023264"/>
    </source>
</evidence>
<protein>
    <recommendedName>
        <fullName evidence="7">Phosphatidate cytidylyltransferase</fullName>
        <ecNumber evidence="6">2.7.7.41</ecNumber>
    </recommendedName>
    <alternativeName>
        <fullName evidence="20">CDP-DAG synthase</fullName>
    </alternativeName>
    <alternativeName>
        <fullName evidence="22">CDP-DG synthase</fullName>
    </alternativeName>
    <alternativeName>
        <fullName evidence="18">CDP-diacylglycerol synthase</fullName>
    </alternativeName>
    <alternativeName>
        <fullName evidence="21">CDP-diglyceride pyrophosphorylase</fullName>
    </alternativeName>
    <alternativeName>
        <fullName evidence="23">CDP-diglyceride synthase</fullName>
    </alternativeName>
    <alternativeName>
        <fullName evidence="19">CTP:phosphatidate cytidylyltransferase</fullName>
    </alternativeName>
</protein>
<comment type="pathway">
    <text evidence="4">Lipid metabolism.</text>
</comment>
<reference evidence="25 26" key="1">
    <citation type="submission" date="2018-03" db="EMBL/GenBank/DDBJ databases">
        <title>Genomic Encyclopedia of Archaeal and Bacterial Type Strains, Phase II (KMG-II): from individual species to whole genera.</title>
        <authorList>
            <person name="Goeker M."/>
        </authorList>
    </citation>
    <scope>NUCLEOTIDE SEQUENCE [LARGE SCALE GENOMIC DNA]</scope>
    <source>
        <strain evidence="25 26">DSM 45312</strain>
    </source>
</reference>
<keyword evidence="14" id="KW-0443">Lipid metabolism</keyword>
<keyword evidence="17" id="KW-1208">Phospholipid metabolism</keyword>
<evidence type="ECO:0000256" key="7">
    <source>
        <dbReference type="ARBA" id="ARBA00019373"/>
    </source>
</evidence>
<feature type="transmembrane region" description="Helical" evidence="24">
    <location>
        <begin position="105"/>
        <end position="121"/>
    </location>
</feature>
<evidence type="ECO:0000256" key="5">
    <source>
        <dbReference type="ARBA" id="ARBA00010185"/>
    </source>
</evidence>
<evidence type="ECO:0000256" key="11">
    <source>
        <dbReference type="ARBA" id="ARBA00022692"/>
    </source>
</evidence>
<comment type="similarity">
    <text evidence="5">Belongs to the CDS family.</text>
</comment>
<comment type="caution">
    <text evidence="25">The sequence shown here is derived from an EMBL/GenBank/DDBJ whole genome shotgun (WGS) entry which is preliminary data.</text>
</comment>
<dbReference type="PANTHER" id="PTHR46382:SF1">
    <property type="entry name" value="PHOSPHATIDATE CYTIDYLYLTRANSFERASE"/>
    <property type="match status" value="1"/>
</dbReference>
<accession>A0A2P8CPL0</accession>
<evidence type="ECO:0000256" key="22">
    <source>
        <dbReference type="ARBA" id="ARBA00032743"/>
    </source>
</evidence>
<proteinExistence type="inferred from homology"/>
<evidence type="ECO:0000256" key="13">
    <source>
        <dbReference type="ARBA" id="ARBA00022989"/>
    </source>
</evidence>
<evidence type="ECO:0000256" key="14">
    <source>
        <dbReference type="ARBA" id="ARBA00023098"/>
    </source>
</evidence>
<keyword evidence="10 25" id="KW-0808">Transferase</keyword>
<evidence type="ECO:0000256" key="15">
    <source>
        <dbReference type="ARBA" id="ARBA00023136"/>
    </source>
</evidence>
<dbReference type="Pfam" id="PF01148">
    <property type="entry name" value="CTP_transf_1"/>
    <property type="match status" value="1"/>
</dbReference>
<keyword evidence="16" id="KW-0594">Phospholipid biosynthesis</keyword>
<evidence type="ECO:0000256" key="23">
    <source>
        <dbReference type="ARBA" id="ARBA00033406"/>
    </source>
</evidence>
<evidence type="ECO:0000256" key="1">
    <source>
        <dbReference type="ARBA" id="ARBA00001698"/>
    </source>
</evidence>
<dbReference type="EC" id="2.7.7.41" evidence="6"/>
<feature type="transmembrane region" description="Helical" evidence="24">
    <location>
        <begin position="37"/>
        <end position="66"/>
    </location>
</feature>
<evidence type="ECO:0000256" key="12">
    <source>
        <dbReference type="ARBA" id="ARBA00022695"/>
    </source>
</evidence>
<gene>
    <name evidence="25" type="ORF">CLV63_13325</name>
</gene>
<evidence type="ECO:0000256" key="20">
    <source>
        <dbReference type="ARBA" id="ARBA00032253"/>
    </source>
</evidence>
<evidence type="ECO:0000256" key="24">
    <source>
        <dbReference type="SAM" id="Phobius"/>
    </source>
</evidence>
<evidence type="ECO:0000256" key="21">
    <source>
        <dbReference type="ARBA" id="ARBA00032396"/>
    </source>
</evidence>
<dbReference type="AlphaFoldDB" id="A0A2P8CPL0"/>
<keyword evidence="26" id="KW-1185">Reference proteome</keyword>
<evidence type="ECO:0000256" key="16">
    <source>
        <dbReference type="ARBA" id="ARBA00023209"/>
    </source>
</evidence>
<evidence type="ECO:0000256" key="6">
    <source>
        <dbReference type="ARBA" id="ARBA00012487"/>
    </source>
</evidence>